<accession>A0A3M4LHM6</accession>
<reference evidence="3 4" key="1">
    <citation type="submission" date="2018-08" db="EMBL/GenBank/DDBJ databases">
        <title>Recombination of ecologically and evolutionarily significant loci maintains genetic cohesion in the Pseudomonas syringae species complex.</title>
        <authorList>
            <person name="Dillon M."/>
            <person name="Thakur S."/>
            <person name="Almeida R.N.D."/>
            <person name="Weir B.S."/>
            <person name="Guttman D.S."/>
        </authorList>
    </citation>
    <scope>NUCLEOTIDE SEQUENCE [LARGE SCALE GENOMIC DNA]</scope>
    <source>
        <strain evidence="3 4">ICMP 3353</strain>
    </source>
</reference>
<feature type="chain" id="PRO_5018294429" evidence="2">
    <location>
        <begin position="25"/>
        <end position="86"/>
    </location>
</feature>
<comment type="caution">
    <text evidence="3">The sequence shown here is derived from an EMBL/GenBank/DDBJ whole genome shotgun (WGS) entry which is preliminary data.</text>
</comment>
<sequence>MLIEGIMIKPIYAALLTCSLVVMAGCDQVETSTKQMLDTAANSAKQAIDDTHKAATDALEDTRKDLSILEPKKQPEPSEEKSGKEI</sequence>
<dbReference type="Proteomes" id="UP000277236">
    <property type="component" value="Unassembled WGS sequence"/>
</dbReference>
<feature type="region of interest" description="Disordered" evidence="1">
    <location>
        <begin position="53"/>
        <end position="86"/>
    </location>
</feature>
<organism evidence="3 4">
    <name type="scientific">Pseudomonas cichorii</name>
    <dbReference type="NCBI Taxonomy" id="36746"/>
    <lineage>
        <taxon>Bacteria</taxon>
        <taxon>Pseudomonadati</taxon>
        <taxon>Pseudomonadota</taxon>
        <taxon>Gammaproteobacteria</taxon>
        <taxon>Pseudomonadales</taxon>
        <taxon>Pseudomonadaceae</taxon>
        <taxon>Pseudomonas</taxon>
    </lineage>
</organism>
<keyword evidence="3" id="KW-0449">Lipoprotein</keyword>
<proteinExistence type="predicted"/>
<evidence type="ECO:0000256" key="2">
    <source>
        <dbReference type="SAM" id="SignalP"/>
    </source>
</evidence>
<evidence type="ECO:0000313" key="3">
    <source>
        <dbReference type="EMBL" id="RMQ40907.1"/>
    </source>
</evidence>
<dbReference type="AlphaFoldDB" id="A0A3M4LHM6"/>
<name>A0A3M4LHM6_PSECI</name>
<keyword evidence="2" id="KW-0732">Signal</keyword>
<gene>
    <name evidence="3" type="ORF">ALQ04_00866</name>
</gene>
<protein>
    <submittedName>
        <fullName evidence="3">Lipoprotein</fullName>
    </submittedName>
</protein>
<evidence type="ECO:0000313" key="4">
    <source>
        <dbReference type="Proteomes" id="UP000277236"/>
    </source>
</evidence>
<feature type="signal peptide" evidence="2">
    <location>
        <begin position="1"/>
        <end position="24"/>
    </location>
</feature>
<evidence type="ECO:0000256" key="1">
    <source>
        <dbReference type="SAM" id="MobiDB-lite"/>
    </source>
</evidence>
<dbReference type="EMBL" id="RBRE01000091">
    <property type="protein sequence ID" value="RMQ40907.1"/>
    <property type="molecule type" value="Genomic_DNA"/>
</dbReference>